<feature type="region of interest" description="Disordered" evidence="1">
    <location>
        <begin position="438"/>
        <end position="498"/>
    </location>
</feature>
<evidence type="ECO:0000313" key="2">
    <source>
        <dbReference type="EMBL" id="KAF7352661.1"/>
    </source>
</evidence>
<feature type="region of interest" description="Disordered" evidence="1">
    <location>
        <begin position="291"/>
        <end position="405"/>
    </location>
</feature>
<evidence type="ECO:0000313" key="3">
    <source>
        <dbReference type="Proteomes" id="UP000620124"/>
    </source>
</evidence>
<protein>
    <submittedName>
        <fullName evidence="2">Uncharacterized protein</fullName>
    </submittedName>
</protein>
<dbReference type="Proteomes" id="UP000620124">
    <property type="component" value="Unassembled WGS sequence"/>
</dbReference>
<sequence length="574" mass="62099">MNGSAPPSPKAIESNVILISDESAPASPVIAVSGPSVRLPHSPVNIIDISDTSTSISVNQNVISILSSPTHTNPNSPAGEVGAAPLASLSNADPSDDEEIVPMLNLARFAFANPNPRPLQSQSSASTVDSASGSDTQAKPAAKKTARSSSKGVAEDFSDAELRKLIKCVSCDLSWTARKTAAQKMLHIRSCAKKTGLTDQTIRALIRKEVDNAPEPGQSKVALVPAQRTTLYEDIVREAGPKRKGKRKPAVDILKNVTETRENIRGNARMILGPESLSDGDDFIVQTQAVTSDKPATTQEHSATQVFGPSRLGQQHGYKSSILGDPDPDDDPDIPPATQAFAPSKLGGRAAARGWGYESESEGEGPGSEPDAPIAENPLALPSSSAKEGYPRSSPRTTKNMIAAAPTFPAMENNFDDNAYVQFDSELELNREAFVEINHNTVTSPKPKKSKKSTTRETPTETKTTKGRIQVPSDAKDSPRPPSPKAKPKRSGKKTEDELDDRWELGIKEKILADHDLHLRILRYEPINFDIFLKLATEDEATARLRLKLRLFLDKQAINFYGGEATSRTRKRRR</sequence>
<gene>
    <name evidence="2" type="ORF">MVEN_01231900</name>
</gene>
<organism evidence="2 3">
    <name type="scientific">Mycena venus</name>
    <dbReference type="NCBI Taxonomy" id="2733690"/>
    <lineage>
        <taxon>Eukaryota</taxon>
        <taxon>Fungi</taxon>
        <taxon>Dikarya</taxon>
        <taxon>Basidiomycota</taxon>
        <taxon>Agaricomycotina</taxon>
        <taxon>Agaricomycetes</taxon>
        <taxon>Agaricomycetidae</taxon>
        <taxon>Agaricales</taxon>
        <taxon>Marasmiineae</taxon>
        <taxon>Mycenaceae</taxon>
        <taxon>Mycena</taxon>
    </lineage>
</organism>
<dbReference type="AlphaFoldDB" id="A0A8H7CYJ9"/>
<feature type="region of interest" description="Disordered" evidence="1">
    <location>
        <begin position="115"/>
        <end position="154"/>
    </location>
</feature>
<keyword evidence="3" id="KW-1185">Reference proteome</keyword>
<feature type="compositionally biased region" description="Polar residues" evidence="1">
    <location>
        <begin position="291"/>
        <end position="307"/>
    </location>
</feature>
<name>A0A8H7CYJ9_9AGAR</name>
<reference evidence="2" key="1">
    <citation type="submission" date="2020-05" db="EMBL/GenBank/DDBJ databases">
        <title>Mycena genomes resolve the evolution of fungal bioluminescence.</title>
        <authorList>
            <person name="Tsai I.J."/>
        </authorList>
    </citation>
    <scope>NUCLEOTIDE SEQUENCE</scope>
    <source>
        <strain evidence="2">CCC161011</strain>
    </source>
</reference>
<proteinExistence type="predicted"/>
<feature type="region of interest" description="Disordered" evidence="1">
    <location>
        <begin position="68"/>
        <end position="95"/>
    </location>
</feature>
<dbReference type="OrthoDB" id="5576441at2759"/>
<evidence type="ECO:0000256" key="1">
    <source>
        <dbReference type="SAM" id="MobiDB-lite"/>
    </source>
</evidence>
<feature type="compositionally biased region" description="Low complexity" evidence="1">
    <location>
        <begin position="120"/>
        <end position="136"/>
    </location>
</feature>
<comment type="caution">
    <text evidence="2">The sequence shown here is derived from an EMBL/GenBank/DDBJ whole genome shotgun (WGS) entry which is preliminary data.</text>
</comment>
<dbReference type="EMBL" id="JACAZI010000009">
    <property type="protein sequence ID" value="KAF7352661.1"/>
    <property type="molecule type" value="Genomic_DNA"/>
</dbReference>
<accession>A0A8H7CYJ9</accession>
<feature type="compositionally biased region" description="Basic and acidic residues" evidence="1">
    <location>
        <begin position="454"/>
        <end position="464"/>
    </location>
</feature>